<dbReference type="Proteomes" id="UP001264980">
    <property type="component" value="Unassembled WGS sequence"/>
</dbReference>
<evidence type="ECO:0000313" key="3">
    <source>
        <dbReference type="Proteomes" id="UP001264980"/>
    </source>
</evidence>
<proteinExistence type="predicted"/>
<gene>
    <name evidence="2" type="ORF">J2W84_006795</name>
</gene>
<reference evidence="2 3" key="1">
    <citation type="submission" date="2023-07" db="EMBL/GenBank/DDBJ databases">
        <title>Sorghum-associated microbial communities from plants grown in Nebraska, USA.</title>
        <authorList>
            <person name="Schachtman D."/>
        </authorList>
    </citation>
    <scope>NUCLEOTIDE SEQUENCE [LARGE SCALE GENOMIC DNA]</scope>
    <source>
        <strain evidence="2 3">BE57</strain>
    </source>
</reference>
<sequence length="60" mass="7015">MAAVLVRTYAVFVQMPAMLVQKNAKNMQKWAWIIAVNVQKLVVTVLRLVKKWLLRYKGQQ</sequence>
<evidence type="ECO:0000313" key="2">
    <source>
        <dbReference type="EMBL" id="MDR6809719.1"/>
    </source>
</evidence>
<dbReference type="EMBL" id="JAVDTI010000012">
    <property type="protein sequence ID" value="MDR6809719.1"/>
    <property type="molecule type" value="Genomic_DNA"/>
</dbReference>
<comment type="caution">
    <text evidence="2">The sequence shown here is derived from an EMBL/GenBank/DDBJ whole genome shotgun (WGS) entry which is preliminary data.</text>
</comment>
<keyword evidence="3" id="KW-1185">Reference proteome</keyword>
<accession>A0ABU1R8I4</accession>
<keyword evidence="1" id="KW-0472">Membrane</keyword>
<evidence type="ECO:0000256" key="1">
    <source>
        <dbReference type="SAM" id="Phobius"/>
    </source>
</evidence>
<organism evidence="2 3">
    <name type="scientific">Dyadobacter fermentans</name>
    <dbReference type="NCBI Taxonomy" id="94254"/>
    <lineage>
        <taxon>Bacteria</taxon>
        <taxon>Pseudomonadati</taxon>
        <taxon>Bacteroidota</taxon>
        <taxon>Cytophagia</taxon>
        <taxon>Cytophagales</taxon>
        <taxon>Spirosomataceae</taxon>
        <taxon>Dyadobacter</taxon>
    </lineage>
</organism>
<keyword evidence="1" id="KW-1133">Transmembrane helix</keyword>
<keyword evidence="1" id="KW-0812">Transmembrane</keyword>
<feature type="transmembrane region" description="Helical" evidence="1">
    <location>
        <begin position="30"/>
        <end position="49"/>
    </location>
</feature>
<protein>
    <submittedName>
        <fullName evidence="2">Uncharacterized protein</fullName>
    </submittedName>
</protein>
<name>A0ABU1R8I4_9BACT</name>